<dbReference type="PANTHER" id="PTHR12674:SF2">
    <property type="entry name" value="PREFOLDIN SUBUNIT 5"/>
    <property type="match status" value="1"/>
</dbReference>
<organism evidence="3 4">
    <name type="scientific">Hirsutella rhossiliensis</name>
    <dbReference type="NCBI Taxonomy" id="111463"/>
    <lineage>
        <taxon>Eukaryota</taxon>
        <taxon>Fungi</taxon>
        <taxon>Dikarya</taxon>
        <taxon>Ascomycota</taxon>
        <taxon>Pezizomycotina</taxon>
        <taxon>Sordariomycetes</taxon>
        <taxon>Hypocreomycetidae</taxon>
        <taxon>Hypocreales</taxon>
        <taxon>Ophiocordycipitaceae</taxon>
        <taxon>Hirsutella</taxon>
    </lineage>
</organism>
<sequence length="191" mass="20934">MAVQMGCYGLGISRIFGAVAEHLADDKGLNWPRAIAPFEVAVIPSSDVTAEARDFTTCSRVKKQLDEELEHLTQSYAQLHGAQGKFKDCLQCVHGRSAASDGQNSVLVPLTNSLYVRGELANSDAVLVDVGTGFLVEKKLKSAEQFYEGKVQELTNSLKELEAIVQRKQANVRSVEEVGQSSWLRKAPKLR</sequence>
<protein>
    <submittedName>
        <fullName evidence="3">Prefoldin subunit domain-containing protein</fullName>
    </submittedName>
</protein>
<dbReference type="GO" id="GO:0006457">
    <property type="term" value="P:protein folding"/>
    <property type="evidence" value="ECO:0007669"/>
    <property type="project" value="InterPro"/>
</dbReference>
<dbReference type="CDD" id="cd23157">
    <property type="entry name" value="Prefoldin_5"/>
    <property type="match status" value="1"/>
</dbReference>
<evidence type="ECO:0000313" key="4">
    <source>
        <dbReference type="Proteomes" id="UP000824596"/>
    </source>
</evidence>
<dbReference type="Gene3D" id="3.30.930.10">
    <property type="entry name" value="Bira Bifunctional Protein, Domain 2"/>
    <property type="match status" value="1"/>
</dbReference>
<dbReference type="PANTHER" id="PTHR12674">
    <property type="entry name" value="PREFOLDIN SUBUNIT 5"/>
    <property type="match status" value="1"/>
</dbReference>
<dbReference type="NCBIfam" id="TIGR00293">
    <property type="entry name" value="prefoldin subunit alpha"/>
    <property type="match status" value="1"/>
</dbReference>
<keyword evidence="4" id="KW-1185">Reference proteome</keyword>
<name>A0A9P8MLP4_9HYPO</name>
<gene>
    <name evidence="3" type="ORF">HRG_11424</name>
</gene>
<dbReference type="Pfam" id="PF02996">
    <property type="entry name" value="Prefoldin"/>
    <property type="match status" value="1"/>
</dbReference>
<evidence type="ECO:0000313" key="3">
    <source>
        <dbReference type="EMBL" id="KAH0957277.1"/>
    </source>
</evidence>
<dbReference type="InterPro" id="IPR045864">
    <property type="entry name" value="aa-tRNA-synth_II/BPL/LPL"/>
</dbReference>
<dbReference type="OrthoDB" id="10267474at2759"/>
<comment type="similarity">
    <text evidence="1">Belongs to the prefoldin subunit alpha family.</text>
</comment>
<dbReference type="InterPro" id="IPR011599">
    <property type="entry name" value="PFD_alpha_archaea"/>
</dbReference>
<dbReference type="Gene3D" id="1.10.287.370">
    <property type="match status" value="1"/>
</dbReference>
<dbReference type="GO" id="GO:0051082">
    <property type="term" value="F:unfolded protein binding"/>
    <property type="evidence" value="ECO:0007669"/>
    <property type="project" value="InterPro"/>
</dbReference>
<proteinExistence type="inferred from homology"/>
<dbReference type="GO" id="GO:1990115">
    <property type="term" value="P:RNA polymerase III assembly"/>
    <property type="evidence" value="ECO:0007669"/>
    <property type="project" value="TreeGrafter"/>
</dbReference>
<feature type="coiled-coil region" evidence="2">
    <location>
        <begin position="144"/>
        <end position="178"/>
    </location>
</feature>
<dbReference type="GO" id="GO:0016272">
    <property type="term" value="C:prefoldin complex"/>
    <property type="evidence" value="ECO:0007669"/>
    <property type="project" value="InterPro"/>
</dbReference>
<dbReference type="GO" id="GO:1990113">
    <property type="term" value="P:RNA polymerase I assembly"/>
    <property type="evidence" value="ECO:0007669"/>
    <property type="project" value="TreeGrafter"/>
</dbReference>
<keyword evidence="2" id="KW-0175">Coiled coil</keyword>
<dbReference type="GO" id="GO:0005737">
    <property type="term" value="C:cytoplasm"/>
    <property type="evidence" value="ECO:0007669"/>
    <property type="project" value="TreeGrafter"/>
</dbReference>
<evidence type="ECO:0000256" key="2">
    <source>
        <dbReference type="SAM" id="Coils"/>
    </source>
</evidence>
<dbReference type="SUPFAM" id="SSF55681">
    <property type="entry name" value="Class II aaRS and biotin synthetases"/>
    <property type="match status" value="1"/>
</dbReference>
<dbReference type="EMBL" id="JAIZPD010000021">
    <property type="protein sequence ID" value="KAH0957277.1"/>
    <property type="molecule type" value="Genomic_DNA"/>
</dbReference>
<reference evidence="3" key="1">
    <citation type="submission" date="2021-09" db="EMBL/GenBank/DDBJ databases">
        <title>A high-quality genome of the endoparasitic fungus Hirsutella rhossiliensis with a comparison of Hirsutella genomes reveals transposable elements contributing to genome size variation.</title>
        <authorList>
            <person name="Lin R."/>
            <person name="Jiao Y."/>
            <person name="Sun X."/>
            <person name="Ling J."/>
            <person name="Xie B."/>
            <person name="Cheng X."/>
        </authorList>
    </citation>
    <scope>NUCLEOTIDE SEQUENCE</scope>
    <source>
        <strain evidence="3">HR02</strain>
    </source>
</reference>
<comment type="caution">
    <text evidence="3">The sequence shown here is derived from an EMBL/GenBank/DDBJ whole genome shotgun (WGS) entry which is preliminary data.</text>
</comment>
<dbReference type="InterPro" id="IPR009053">
    <property type="entry name" value="Prefoldin"/>
</dbReference>
<accession>A0A9P8MLP4</accession>
<dbReference type="GeneID" id="68360552"/>
<dbReference type="AlphaFoldDB" id="A0A9P8MLP4"/>
<dbReference type="InterPro" id="IPR004127">
    <property type="entry name" value="Prefoldin_subunit_alpha"/>
</dbReference>
<dbReference type="GO" id="GO:1990114">
    <property type="term" value="P:RNA polymerase II core complex assembly"/>
    <property type="evidence" value="ECO:0007669"/>
    <property type="project" value="TreeGrafter"/>
</dbReference>
<evidence type="ECO:0000256" key="1">
    <source>
        <dbReference type="ARBA" id="ARBA00010048"/>
    </source>
</evidence>
<dbReference type="Proteomes" id="UP000824596">
    <property type="component" value="Unassembled WGS sequence"/>
</dbReference>
<dbReference type="RefSeq" id="XP_044714791.1">
    <property type="nucleotide sequence ID" value="XM_044869894.1"/>
</dbReference>
<dbReference type="SUPFAM" id="SSF46579">
    <property type="entry name" value="Prefoldin"/>
    <property type="match status" value="1"/>
</dbReference>